<name>A0AAD6V8Q9_9AGAR</name>
<evidence type="ECO:0000313" key="2">
    <source>
        <dbReference type="Proteomes" id="UP001219525"/>
    </source>
</evidence>
<feature type="non-terminal residue" evidence="1">
    <location>
        <position position="312"/>
    </location>
</feature>
<comment type="caution">
    <text evidence="1">The sequence shown here is derived from an EMBL/GenBank/DDBJ whole genome shotgun (WGS) entry which is preliminary data.</text>
</comment>
<evidence type="ECO:0000313" key="1">
    <source>
        <dbReference type="EMBL" id="KAJ7200154.1"/>
    </source>
</evidence>
<organism evidence="1 2">
    <name type="scientific">Mycena pura</name>
    <dbReference type="NCBI Taxonomy" id="153505"/>
    <lineage>
        <taxon>Eukaryota</taxon>
        <taxon>Fungi</taxon>
        <taxon>Dikarya</taxon>
        <taxon>Basidiomycota</taxon>
        <taxon>Agaricomycotina</taxon>
        <taxon>Agaricomycetes</taxon>
        <taxon>Agaricomycetidae</taxon>
        <taxon>Agaricales</taxon>
        <taxon>Marasmiineae</taxon>
        <taxon>Mycenaceae</taxon>
        <taxon>Mycena</taxon>
    </lineage>
</organism>
<dbReference type="AlphaFoldDB" id="A0AAD6V8Q9"/>
<keyword evidence="2" id="KW-1185">Reference proteome</keyword>
<dbReference type="EMBL" id="JARJCW010000064">
    <property type="protein sequence ID" value="KAJ7200154.1"/>
    <property type="molecule type" value="Genomic_DNA"/>
</dbReference>
<dbReference type="SUPFAM" id="SSF52047">
    <property type="entry name" value="RNI-like"/>
    <property type="match status" value="1"/>
</dbReference>
<dbReference type="Gene3D" id="3.80.10.10">
    <property type="entry name" value="Ribonuclease Inhibitor"/>
    <property type="match status" value="1"/>
</dbReference>
<dbReference type="InterPro" id="IPR032675">
    <property type="entry name" value="LRR_dom_sf"/>
</dbReference>
<reference evidence="1" key="1">
    <citation type="submission" date="2023-03" db="EMBL/GenBank/DDBJ databases">
        <title>Massive genome expansion in bonnet fungi (Mycena s.s.) driven by repeated elements and novel gene families across ecological guilds.</title>
        <authorList>
            <consortium name="Lawrence Berkeley National Laboratory"/>
            <person name="Harder C.B."/>
            <person name="Miyauchi S."/>
            <person name="Viragh M."/>
            <person name="Kuo A."/>
            <person name="Thoen E."/>
            <person name="Andreopoulos B."/>
            <person name="Lu D."/>
            <person name="Skrede I."/>
            <person name="Drula E."/>
            <person name="Henrissat B."/>
            <person name="Morin E."/>
            <person name="Kohler A."/>
            <person name="Barry K."/>
            <person name="LaButti K."/>
            <person name="Morin E."/>
            <person name="Salamov A."/>
            <person name="Lipzen A."/>
            <person name="Mereny Z."/>
            <person name="Hegedus B."/>
            <person name="Baldrian P."/>
            <person name="Stursova M."/>
            <person name="Weitz H."/>
            <person name="Taylor A."/>
            <person name="Grigoriev I.V."/>
            <person name="Nagy L.G."/>
            <person name="Martin F."/>
            <person name="Kauserud H."/>
        </authorList>
    </citation>
    <scope>NUCLEOTIDE SEQUENCE</scope>
    <source>
        <strain evidence="1">9144</strain>
    </source>
</reference>
<dbReference type="Proteomes" id="UP001219525">
    <property type="component" value="Unassembled WGS sequence"/>
</dbReference>
<gene>
    <name evidence="1" type="ORF">GGX14DRAFT_466912</name>
</gene>
<sequence>MSYPAMFSPGAYPAFPEDLERCIFESAAIFHTDCIPALLLVARRIKRWIEPLFHKVVTIYGLPRKTARKPNTNFRHSVPAFYSLIKSKPASFFPDNVRLVGVPIAEILAALAACNAITSLALFDVSCVKGDGHAALLELLGTFPLKRLSARENYWLCPGGWDFGHPLFAHITHLDLPGDLDRQGAKWASFALIPRLTHLSFSEDTSLPECSRSIFPAILEHCKSLQVLAMLFSSPALLKFCVLNTNLQPSAFDPRVVLLTVADRQADWETGARGGDDYWIIAERLVDKQTSRDLILRRRISPRMIEWNGFVR</sequence>
<protein>
    <submittedName>
        <fullName evidence="1">Uncharacterized protein</fullName>
    </submittedName>
</protein>
<accession>A0AAD6V8Q9</accession>
<proteinExistence type="predicted"/>